<dbReference type="PIRSF" id="PIRSF028235">
    <property type="entry name" value="UCP028235"/>
    <property type="match status" value="1"/>
</dbReference>
<reference evidence="1 2" key="1">
    <citation type="submission" date="2020-03" db="EMBL/GenBank/DDBJ databases">
        <title>Genome sequence of strain Massilia sp. TW-1.</title>
        <authorList>
            <person name="Chaudhary D.K."/>
        </authorList>
    </citation>
    <scope>NUCLEOTIDE SEQUENCE [LARGE SCALE GENOMIC DNA]</scope>
    <source>
        <strain evidence="1 2">TW-1</strain>
    </source>
</reference>
<protein>
    <submittedName>
        <fullName evidence="1">Exopolyphosphatase</fullName>
    </submittedName>
</protein>
<organism evidence="1 2">
    <name type="scientific">Telluria antibiotica</name>
    <dbReference type="NCBI Taxonomy" id="2717319"/>
    <lineage>
        <taxon>Bacteria</taxon>
        <taxon>Pseudomonadati</taxon>
        <taxon>Pseudomonadota</taxon>
        <taxon>Betaproteobacteria</taxon>
        <taxon>Burkholderiales</taxon>
        <taxon>Oxalobacteraceae</taxon>
        <taxon>Telluria group</taxon>
        <taxon>Telluria</taxon>
    </lineage>
</organism>
<evidence type="ECO:0000313" key="1">
    <source>
        <dbReference type="EMBL" id="NIA54991.1"/>
    </source>
</evidence>
<keyword evidence="2" id="KW-1185">Reference proteome</keyword>
<dbReference type="Proteomes" id="UP000716322">
    <property type="component" value="Unassembled WGS sequence"/>
</dbReference>
<name>A0ABX0PCN2_9BURK</name>
<sequence length="317" mass="35622">MSAVPKRYRLVTRSDFDGLVCAVLLKHLDLIDEILFVHPKDMQDGKIAITARDITTNLPYVAGAHLAFDHHSSETIRNTGQRDNHVIDAKAPSAARVVYEHYGATRSGVTRSFPAAWRDMMDAVDKGDAARFTREEVLDPTGWNLLNFLMDARTGLGRFHDFRISNYQLMMDLIDYCRNHSIDQIMALPDVQERTRLYFEHSELCKAQIRRCAQKHGNLVVLDLRDEPVIYAGNRFIIYALFPETNISIHVLWGLKNQNTVFATGKSILNRTSNTNIGALMLEYGGGGHENAGTCQVSNDMAEDVLGALIKRITSEG</sequence>
<accession>A0ABX0PCN2</accession>
<dbReference type="InterPro" id="IPR038763">
    <property type="entry name" value="DHH_sf"/>
</dbReference>
<dbReference type="InterPro" id="IPR016877">
    <property type="entry name" value="UCP028235"/>
</dbReference>
<dbReference type="EMBL" id="JAAQOM010000008">
    <property type="protein sequence ID" value="NIA54991.1"/>
    <property type="molecule type" value="Genomic_DNA"/>
</dbReference>
<evidence type="ECO:0000313" key="2">
    <source>
        <dbReference type="Proteomes" id="UP000716322"/>
    </source>
</evidence>
<proteinExistence type="predicted"/>
<gene>
    <name evidence="1" type="ORF">HAV22_15245</name>
</gene>
<dbReference type="SUPFAM" id="SSF64182">
    <property type="entry name" value="DHH phosphoesterases"/>
    <property type="match status" value="1"/>
</dbReference>
<comment type="caution">
    <text evidence="1">The sequence shown here is derived from an EMBL/GenBank/DDBJ whole genome shotgun (WGS) entry which is preliminary data.</text>
</comment>
<dbReference type="RefSeq" id="WP_166859937.1">
    <property type="nucleotide sequence ID" value="NZ_JAAQOM010000008.1"/>
</dbReference>